<proteinExistence type="predicted"/>
<keyword evidence="3" id="KW-1185">Reference proteome</keyword>
<feature type="non-terminal residue" evidence="2">
    <location>
        <position position="180"/>
    </location>
</feature>
<feature type="compositionally biased region" description="Basic residues" evidence="1">
    <location>
        <begin position="165"/>
        <end position="180"/>
    </location>
</feature>
<name>A0A1V9XFX5_9ACAR</name>
<feature type="compositionally biased region" description="Polar residues" evidence="1">
    <location>
        <begin position="80"/>
        <end position="92"/>
    </location>
</feature>
<gene>
    <name evidence="2" type="ORF">BIW11_10462</name>
</gene>
<dbReference type="EMBL" id="MNPL01012003">
    <property type="protein sequence ID" value="OQR72326.1"/>
    <property type="molecule type" value="Genomic_DNA"/>
</dbReference>
<feature type="region of interest" description="Disordered" evidence="1">
    <location>
        <begin position="1"/>
        <end position="180"/>
    </location>
</feature>
<protein>
    <submittedName>
        <fullName evidence="2">Uncharacterized protein</fullName>
    </submittedName>
</protein>
<feature type="compositionally biased region" description="Polar residues" evidence="1">
    <location>
        <begin position="137"/>
        <end position="156"/>
    </location>
</feature>
<dbReference type="AlphaFoldDB" id="A0A1V9XFX5"/>
<dbReference type="InParanoid" id="A0A1V9XFX5"/>
<comment type="caution">
    <text evidence="2">The sequence shown here is derived from an EMBL/GenBank/DDBJ whole genome shotgun (WGS) entry which is preliminary data.</text>
</comment>
<feature type="compositionally biased region" description="Low complexity" evidence="1">
    <location>
        <begin position="120"/>
        <end position="129"/>
    </location>
</feature>
<organism evidence="2 3">
    <name type="scientific">Tropilaelaps mercedesae</name>
    <dbReference type="NCBI Taxonomy" id="418985"/>
    <lineage>
        <taxon>Eukaryota</taxon>
        <taxon>Metazoa</taxon>
        <taxon>Ecdysozoa</taxon>
        <taxon>Arthropoda</taxon>
        <taxon>Chelicerata</taxon>
        <taxon>Arachnida</taxon>
        <taxon>Acari</taxon>
        <taxon>Parasitiformes</taxon>
        <taxon>Mesostigmata</taxon>
        <taxon>Gamasina</taxon>
        <taxon>Dermanyssoidea</taxon>
        <taxon>Laelapidae</taxon>
        <taxon>Tropilaelaps</taxon>
    </lineage>
</organism>
<feature type="compositionally biased region" description="Basic and acidic residues" evidence="1">
    <location>
        <begin position="37"/>
        <end position="48"/>
    </location>
</feature>
<accession>A0A1V9XFX5</accession>
<sequence>GDSDNPIPSITSTSAPRPASTKDDNGQAIAVDSGNDANERAKEVESETAKGSASGDEVGRCQQLPKQRLGDSSSSSSFSQADQLSVSMQAMTVQDAKKDQEVRNQPARTRDQPQAQQQYNNNSSSNNNNYHREDQQHQNGQKQTHGPHSQSSSGQTHNGPTGGPGRHHGPQNYHHSHNHH</sequence>
<feature type="compositionally biased region" description="Polar residues" evidence="1">
    <location>
        <begin position="1"/>
        <end position="15"/>
    </location>
</feature>
<dbReference type="Proteomes" id="UP000192247">
    <property type="component" value="Unassembled WGS sequence"/>
</dbReference>
<evidence type="ECO:0000256" key="1">
    <source>
        <dbReference type="SAM" id="MobiDB-lite"/>
    </source>
</evidence>
<reference evidence="2 3" key="1">
    <citation type="journal article" date="2017" name="Gigascience">
        <title>Draft genome of the honey bee ectoparasitic mite, Tropilaelaps mercedesae, is shaped by the parasitic life history.</title>
        <authorList>
            <person name="Dong X."/>
            <person name="Armstrong S.D."/>
            <person name="Xia D."/>
            <person name="Makepeace B.L."/>
            <person name="Darby A.C."/>
            <person name="Kadowaki T."/>
        </authorList>
    </citation>
    <scope>NUCLEOTIDE SEQUENCE [LARGE SCALE GENOMIC DNA]</scope>
    <source>
        <strain evidence="2">Wuxi-XJTLU</strain>
    </source>
</reference>
<evidence type="ECO:0000313" key="3">
    <source>
        <dbReference type="Proteomes" id="UP000192247"/>
    </source>
</evidence>
<feature type="non-terminal residue" evidence="2">
    <location>
        <position position="1"/>
    </location>
</feature>
<evidence type="ECO:0000313" key="2">
    <source>
        <dbReference type="EMBL" id="OQR72326.1"/>
    </source>
</evidence>